<dbReference type="EMBL" id="CP089054">
    <property type="protein sequence ID" value="UYF73886.1"/>
    <property type="molecule type" value="Genomic_DNA"/>
</dbReference>
<geneLocation type="plasmid" evidence="1 2">
    <name>pRIVM_C010559_3</name>
</geneLocation>
<organism evidence="1 2">
    <name type="scientific">Acinetobacter ursingii</name>
    <dbReference type="NCBI Taxonomy" id="108980"/>
    <lineage>
        <taxon>Bacteria</taxon>
        <taxon>Pseudomonadati</taxon>
        <taxon>Pseudomonadota</taxon>
        <taxon>Gammaproteobacteria</taxon>
        <taxon>Moraxellales</taxon>
        <taxon>Moraxellaceae</taxon>
        <taxon>Acinetobacter</taxon>
    </lineage>
</organism>
<protein>
    <submittedName>
        <fullName evidence="1">Uncharacterized protein</fullName>
    </submittedName>
</protein>
<evidence type="ECO:0000313" key="2">
    <source>
        <dbReference type="Proteomes" id="UP001164064"/>
    </source>
</evidence>
<accession>A0AA46S6K9</accession>
<dbReference type="RefSeq" id="WP_005108922.1">
    <property type="nucleotide sequence ID" value="NZ_CP089054.1"/>
</dbReference>
<name>A0AA46S6K9_9GAMM</name>
<gene>
    <name evidence="1" type="ORF">LSO60_18900</name>
</gene>
<keyword evidence="1" id="KW-0614">Plasmid</keyword>
<dbReference type="GeneID" id="69584786"/>
<evidence type="ECO:0000313" key="1">
    <source>
        <dbReference type="EMBL" id="UYF73886.1"/>
    </source>
</evidence>
<sequence>MKREQLYVSDEFAAEFDEFFLRYKRGELKVPEELQNRRLTRNLIFLIALDQYFKEKHNFSNSPFED</sequence>
<proteinExistence type="predicted"/>
<reference evidence="1" key="1">
    <citation type="journal article" date="2022" name="J Glob Antimicrob Resist">
        <title>Comparative analysis of IMP-4- and OXA-58-containing plasmids of three carbapenemase-producing Acinetobacter ursingii strains in the Netherlands.</title>
        <authorList>
            <person name="Hendrickx A.P.A."/>
            <person name="Schade R.P."/>
            <person name="Landman F."/>
            <person name="Bosch T."/>
            <person name="Schouls L.M."/>
            <person name="van Dijk K."/>
        </authorList>
    </citation>
    <scope>NUCLEOTIDE SEQUENCE</scope>
    <source>
        <strain evidence="1">RIVM_C010559</strain>
    </source>
</reference>
<dbReference type="Proteomes" id="UP001164064">
    <property type="component" value="Plasmid pRIVM_C010559_3"/>
</dbReference>
<dbReference type="AlphaFoldDB" id="A0AA46S6K9"/>